<keyword evidence="1" id="KW-1133">Transmembrane helix</keyword>
<feature type="transmembrane region" description="Helical" evidence="1">
    <location>
        <begin position="90"/>
        <end position="112"/>
    </location>
</feature>
<dbReference type="Pfam" id="PF01889">
    <property type="entry name" value="DUF63"/>
    <property type="match status" value="1"/>
</dbReference>
<dbReference type="Proteomes" id="UP000226592">
    <property type="component" value="Unassembled WGS sequence"/>
</dbReference>
<evidence type="ECO:0000313" key="3">
    <source>
        <dbReference type="Proteomes" id="UP000226592"/>
    </source>
</evidence>
<keyword evidence="1" id="KW-0472">Membrane</keyword>
<feature type="transmembrane region" description="Helical" evidence="1">
    <location>
        <begin position="124"/>
        <end position="144"/>
    </location>
</feature>
<sequence length="277" mass="30756">MDIGELLYDIFGKRIAEGGQFSPVEYLIYGAIMLALAFFVIFPVLDRRGIKFDLRFAMAIIPFILLGSLIHVLEDMALIPTQSANPLELGFWFVTPGIWILVATITIATLVIAKYLESKTKYSFHLLFAATGLIPSILIMLFIMSNFGNWPGFLGSLAIVAGITAVAVLGFNKLTKLKLLRDKFNILVTVSQLIGSVPTFIAVEFFGYGEQHPISDIILKFFPFSFVLIKLGLVLLILHYVDIEIENENLRGFIKIVVLILGLATGLRDLFRLGIPA</sequence>
<organism evidence="2 3">
    <name type="scientific">Candidatus Iainarchaeum sp</name>
    <dbReference type="NCBI Taxonomy" id="3101447"/>
    <lineage>
        <taxon>Archaea</taxon>
        <taxon>Candidatus Iainarchaeota</taxon>
        <taxon>Candidatus Iainarchaeia</taxon>
        <taxon>Candidatus Iainarchaeales</taxon>
        <taxon>Candidatus Iainarchaeaceae</taxon>
        <taxon>Candidatus Iainarchaeum</taxon>
    </lineage>
</organism>
<feature type="transmembrane region" description="Helical" evidence="1">
    <location>
        <begin position="26"/>
        <end position="45"/>
    </location>
</feature>
<keyword evidence="1" id="KW-0812">Transmembrane</keyword>
<dbReference type="AlphaFoldDB" id="A0A2D6LZV7"/>
<evidence type="ECO:0008006" key="4">
    <source>
        <dbReference type="Google" id="ProtNLM"/>
    </source>
</evidence>
<reference evidence="3" key="1">
    <citation type="submission" date="2017-09" db="EMBL/GenBank/DDBJ databases">
        <title>The Reconstruction of 2,631 Draft Metagenome-Assembled Genomes from the Global Oceans.</title>
        <authorList>
            <person name="Tully B.J."/>
            <person name="Graham E.D."/>
            <person name="Heidelberg J.F."/>
        </authorList>
    </citation>
    <scope>NUCLEOTIDE SEQUENCE [LARGE SCALE GENOMIC DNA]</scope>
</reference>
<accession>A0A2D6LZV7</accession>
<gene>
    <name evidence="2" type="ORF">CL943_00035</name>
</gene>
<feature type="transmembrane region" description="Helical" evidence="1">
    <location>
        <begin position="150"/>
        <end position="172"/>
    </location>
</feature>
<proteinExistence type="predicted"/>
<evidence type="ECO:0000313" key="2">
    <source>
        <dbReference type="EMBL" id="MAG21679.1"/>
    </source>
</evidence>
<dbReference type="InterPro" id="IPR002749">
    <property type="entry name" value="DUF63"/>
</dbReference>
<feature type="transmembrane region" description="Helical" evidence="1">
    <location>
        <begin position="221"/>
        <end position="241"/>
    </location>
</feature>
<comment type="caution">
    <text evidence="2">The sequence shown here is derived from an EMBL/GenBank/DDBJ whole genome shotgun (WGS) entry which is preliminary data.</text>
</comment>
<feature type="transmembrane region" description="Helical" evidence="1">
    <location>
        <begin position="184"/>
        <end position="209"/>
    </location>
</feature>
<dbReference type="PANTHER" id="PTHR40700">
    <property type="entry name" value="HYPOTHETICAL MEMBRANE PROTEIN, CONSERVED, DUF63 FAMILY"/>
    <property type="match status" value="1"/>
</dbReference>
<feature type="transmembrane region" description="Helical" evidence="1">
    <location>
        <begin position="52"/>
        <end position="70"/>
    </location>
</feature>
<evidence type="ECO:0000256" key="1">
    <source>
        <dbReference type="SAM" id="Phobius"/>
    </source>
</evidence>
<name>A0A2D6LZV7_9ARCH</name>
<dbReference type="PANTHER" id="PTHR40700:SF1">
    <property type="entry name" value="DUF63 DOMAIN-CONTAINING PROTEIN"/>
    <property type="match status" value="1"/>
</dbReference>
<dbReference type="EMBL" id="NZBU01000001">
    <property type="protein sequence ID" value="MAG21679.1"/>
    <property type="molecule type" value="Genomic_DNA"/>
</dbReference>
<feature type="transmembrane region" description="Helical" evidence="1">
    <location>
        <begin position="253"/>
        <end position="271"/>
    </location>
</feature>
<protein>
    <recommendedName>
        <fullName evidence="4">DUF63 family protein</fullName>
    </recommendedName>
</protein>